<feature type="transmembrane region" description="Helical" evidence="2">
    <location>
        <begin position="143"/>
        <end position="160"/>
    </location>
</feature>
<dbReference type="PROSITE" id="PS50885">
    <property type="entry name" value="HAMP"/>
    <property type="match status" value="1"/>
</dbReference>
<keyword evidence="5" id="KW-1185">Reference proteome</keyword>
<organism evidence="4 5">
    <name type="scientific">Dictyobacter halimunensis</name>
    <dbReference type="NCBI Taxonomy" id="3026934"/>
    <lineage>
        <taxon>Bacteria</taxon>
        <taxon>Bacillati</taxon>
        <taxon>Chloroflexota</taxon>
        <taxon>Ktedonobacteria</taxon>
        <taxon>Ktedonobacterales</taxon>
        <taxon>Dictyobacteraceae</taxon>
        <taxon>Dictyobacter</taxon>
    </lineage>
</organism>
<feature type="domain" description="HAMP" evidence="3">
    <location>
        <begin position="226"/>
        <end position="278"/>
    </location>
</feature>
<evidence type="ECO:0000259" key="3">
    <source>
        <dbReference type="PROSITE" id="PS50885"/>
    </source>
</evidence>
<feature type="transmembrane region" description="Helical" evidence="2">
    <location>
        <begin position="180"/>
        <end position="198"/>
    </location>
</feature>
<gene>
    <name evidence="4" type="ORF">KDH_02800</name>
</gene>
<sequence length="359" mass="39332">MNDSLSFPENTSWWLRLTAPPGTQSYDIIPDRKARDRLRKAGLISGVAPFVFFAPLLLAGQAADPSTLTAIGVCMAASVVALVFNRLGQQTVAALLLILAMDAVIESALLRAPGGLGDAWLLTFDLFLLPLFLPGMLLSRNAIWFFLVLHVAFILGDFYLLPHSADLDTLVAHWGQSVAFARPLILEIGIGLLCFFQVRSTDQAIARADRAEEIAALQRIIADQKEQLEADIYKLSEVLSQAANGRFNVRADVERGNILWRVASQTNMLLTRLQTSRQSDAVLKQTEIEVARLIDAIRASKRGEQVIWPLPSGGLADGLIAELRNMPASSGTGSTPPNRPRPSQSLNPSLYPRRENNTR</sequence>
<evidence type="ECO:0000313" key="5">
    <source>
        <dbReference type="Proteomes" id="UP001344906"/>
    </source>
</evidence>
<evidence type="ECO:0000313" key="4">
    <source>
        <dbReference type="EMBL" id="GLV53426.1"/>
    </source>
</evidence>
<reference evidence="4 5" key="1">
    <citation type="submission" date="2023-02" db="EMBL/GenBank/DDBJ databases">
        <title>Dictyobacter halimunensis sp. nov., a new member of the class Ktedonobacteria from forest soil in a geothermal area.</title>
        <authorList>
            <person name="Rachmania M.K."/>
            <person name="Ningsih F."/>
            <person name="Sakai Y."/>
            <person name="Yabe S."/>
            <person name="Yokota A."/>
            <person name="Sjamsuridzal W."/>
        </authorList>
    </citation>
    <scope>NUCLEOTIDE SEQUENCE [LARGE SCALE GENOMIC DNA]</scope>
    <source>
        <strain evidence="4 5">S3.2.2.5</strain>
    </source>
</reference>
<dbReference type="EMBL" id="BSRI01000001">
    <property type="protein sequence ID" value="GLV53426.1"/>
    <property type="molecule type" value="Genomic_DNA"/>
</dbReference>
<feature type="transmembrane region" description="Helical" evidence="2">
    <location>
        <begin position="41"/>
        <end position="60"/>
    </location>
</feature>
<feature type="region of interest" description="Disordered" evidence="1">
    <location>
        <begin position="326"/>
        <end position="359"/>
    </location>
</feature>
<evidence type="ECO:0000256" key="2">
    <source>
        <dbReference type="SAM" id="Phobius"/>
    </source>
</evidence>
<evidence type="ECO:0000256" key="1">
    <source>
        <dbReference type="SAM" id="MobiDB-lite"/>
    </source>
</evidence>
<feature type="transmembrane region" description="Helical" evidence="2">
    <location>
        <begin position="66"/>
        <end position="85"/>
    </location>
</feature>
<feature type="transmembrane region" description="Helical" evidence="2">
    <location>
        <begin position="92"/>
        <end position="113"/>
    </location>
</feature>
<keyword evidence="2" id="KW-1133">Transmembrane helix</keyword>
<accession>A0ABQ6FKT5</accession>
<name>A0ABQ6FKT5_9CHLR</name>
<feature type="transmembrane region" description="Helical" evidence="2">
    <location>
        <begin position="119"/>
        <end position="138"/>
    </location>
</feature>
<feature type="compositionally biased region" description="Polar residues" evidence="1">
    <location>
        <begin position="327"/>
        <end position="348"/>
    </location>
</feature>
<dbReference type="InterPro" id="IPR003660">
    <property type="entry name" value="HAMP_dom"/>
</dbReference>
<protein>
    <recommendedName>
        <fullName evidence="3">HAMP domain-containing protein</fullName>
    </recommendedName>
</protein>
<proteinExistence type="predicted"/>
<keyword evidence="2" id="KW-0472">Membrane</keyword>
<dbReference type="Proteomes" id="UP001344906">
    <property type="component" value="Unassembled WGS sequence"/>
</dbReference>
<keyword evidence="2" id="KW-0812">Transmembrane</keyword>
<comment type="caution">
    <text evidence="4">The sequence shown here is derived from an EMBL/GenBank/DDBJ whole genome shotgun (WGS) entry which is preliminary data.</text>
</comment>
<dbReference type="RefSeq" id="WP_338247033.1">
    <property type="nucleotide sequence ID" value="NZ_BSRI01000001.1"/>
</dbReference>